<dbReference type="InterPro" id="IPR029058">
    <property type="entry name" value="AB_hydrolase_fold"/>
</dbReference>
<dbReference type="InterPro" id="IPR000801">
    <property type="entry name" value="Esterase-like"/>
</dbReference>
<comment type="caution">
    <text evidence="1">The sequence shown here is derived from an EMBL/GenBank/DDBJ whole genome shotgun (WGS) entry which is preliminary data.</text>
</comment>
<keyword evidence="1" id="KW-0378">Hydrolase</keyword>
<proteinExistence type="predicted"/>
<accession>A0A9D2NUU4</accession>
<gene>
    <name evidence="1" type="ORF">H9702_08475</name>
</gene>
<name>A0A9D2NUU4_9FIRM</name>
<dbReference type="EMBL" id="DWWM01000055">
    <property type="protein sequence ID" value="HJC37143.1"/>
    <property type="molecule type" value="Genomic_DNA"/>
</dbReference>
<dbReference type="Gene3D" id="3.40.50.1820">
    <property type="entry name" value="alpha/beta hydrolase"/>
    <property type="match status" value="1"/>
</dbReference>
<sequence>MIFKKEVWITPYQMKRRLHIYVPDDAMTNGQRCPVLYMYDGHNLFEDNEATYGKSWGLKDYLDRASIPLIVVGMECNHEGNSRLVEYCPYTFTDRQFGTITGSGKAMMRWVVDELKPLIDRELPTLPERASTWIGGSSMGGLMSLYTITAHNDVFSHAACLSPFLYPIRRDMENDCRRTLDPQTKIYLSWGSSETRSKRSLTWISKTNLDMANLLNAAHAQVYLNLVPGGTHCEACWEKEIPVFLDFFLR</sequence>
<reference evidence="1" key="2">
    <citation type="submission" date="2021-04" db="EMBL/GenBank/DDBJ databases">
        <authorList>
            <person name="Gilroy R."/>
        </authorList>
    </citation>
    <scope>NUCLEOTIDE SEQUENCE</scope>
    <source>
        <strain evidence="1">CHK187-11901</strain>
    </source>
</reference>
<dbReference type="AlphaFoldDB" id="A0A9D2NUU4"/>
<dbReference type="PANTHER" id="PTHR48098">
    <property type="entry name" value="ENTEROCHELIN ESTERASE-RELATED"/>
    <property type="match status" value="1"/>
</dbReference>
<dbReference type="GO" id="GO:0016787">
    <property type="term" value="F:hydrolase activity"/>
    <property type="evidence" value="ECO:0007669"/>
    <property type="project" value="UniProtKB-KW"/>
</dbReference>
<organism evidence="1 2">
    <name type="scientific">Candidatus Merdibacter merdavium</name>
    <dbReference type="NCBI Taxonomy" id="2838692"/>
    <lineage>
        <taxon>Bacteria</taxon>
        <taxon>Bacillati</taxon>
        <taxon>Bacillota</taxon>
        <taxon>Erysipelotrichia</taxon>
        <taxon>Erysipelotrichales</taxon>
        <taxon>Erysipelotrichaceae</taxon>
        <taxon>Merdibacter</taxon>
    </lineage>
</organism>
<reference evidence="1" key="1">
    <citation type="journal article" date="2021" name="PeerJ">
        <title>Extensive microbial diversity within the chicken gut microbiome revealed by metagenomics and culture.</title>
        <authorList>
            <person name="Gilroy R."/>
            <person name="Ravi A."/>
            <person name="Getino M."/>
            <person name="Pursley I."/>
            <person name="Horton D.L."/>
            <person name="Alikhan N.F."/>
            <person name="Baker D."/>
            <person name="Gharbi K."/>
            <person name="Hall N."/>
            <person name="Watson M."/>
            <person name="Adriaenssens E.M."/>
            <person name="Foster-Nyarko E."/>
            <person name="Jarju S."/>
            <person name="Secka A."/>
            <person name="Antonio M."/>
            <person name="Oren A."/>
            <person name="Chaudhuri R.R."/>
            <person name="La Ragione R."/>
            <person name="Hildebrand F."/>
            <person name="Pallen M.J."/>
        </authorList>
    </citation>
    <scope>NUCLEOTIDE SEQUENCE</scope>
    <source>
        <strain evidence="1">CHK187-11901</strain>
    </source>
</reference>
<evidence type="ECO:0000313" key="2">
    <source>
        <dbReference type="Proteomes" id="UP000823896"/>
    </source>
</evidence>
<dbReference type="SUPFAM" id="SSF53474">
    <property type="entry name" value="alpha/beta-Hydrolases"/>
    <property type="match status" value="1"/>
</dbReference>
<dbReference type="Proteomes" id="UP000823896">
    <property type="component" value="Unassembled WGS sequence"/>
</dbReference>
<dbReference type="InterPro" id="IPR050583">
    <property type="entry name" value="Mycobacterial_A85_antigen"/>
</dbReference>
<dbReference type="PANTHER" id="PTHR48098:SF6">
    <property type="entry name" value="FERRI-BACILLIBACTIN ESTERASE BESA"/>
    <property type="match status" value="1"/>
</dbReference>
<evidence type="ECO:0000313" key="1">
    <source>
        <dbReference type="EMBL" id="HJC37143.1"/>
    </source>
</evidence>
<dbReference type="Pfam" id="PF00756">
    <property type="entry name" value="Esterase"/>
    <property type="match status" value="1"/>
</dbReference>
<protein>
    <submittedName>
        <fullName evidence="1">Alpha/beta hydrolase</fullName>
    </submittedName>
</protein>